<gene>
    <name evidence="4" type="ORF">WOLCODRAFT_90010</name>
</gene>
<dbReference type="InterPro" id="IPR010619">
    <property type="entry name" value="ThrE-like_N"/>
</dbReference>
<dbReference type="GO" id="GO:0022857">
    <property type="term" value="F:transmembrane transporter activity"/>
    <property type="evidence" value="ECO:0007669"/>
    <property type="project" value="InterPro"/>
</dbReference>
<feature type="transmembrane region" description="Helical" evidence="2">
    <location>
        <begin position="208"/>
        <end position="228"/>
    </location>
</feature>
<dbReference type="Proteomes" id="UP000218811">
    <property type="component" value="Unassembled WGS sequence"/>
</dbReference>
<reference evidence="4 5" key="1">
    <citation type="journal article" date="2012" name="Science">
        <title>The Paleozoic origin of enzymatic lignin decomposition reconstructed from 31 fungal genomes.</title>
        <authorList>
            <person name="Floudas D."/>
            <person name="Binder M."/>
            <person name="Riley R."/>
            <person name="Barry K."/>
            <person name="Blanchette R.A."/>
            <person name="Henrissat B."/>
            <person name="Martinez A.T."/>
            <person name="Otillar R."/>
            <person name="Spatafora J.W."/>
            <person name="Yadav J.S."/>
            <person name="Aerts A."/>
            <person name="Benoit I."/>
            <person name="Boyd A."/>
            <person name="Carlson A."/>
            <person name="Copeland A."/>
            <person name="Coutinho P.M."/>
            <person name="de Vries R.P."/>
            <person name="Ferreira P."/>
            <person name="Findley K."/>
            <person name="Foster B."/>
            <person name="Gaskell J."/>
            <person name="Glotzer D."/>
            <person name="Gorecki P."/>
            <person name="Heitman J."/>
            <person name="Hesse C."/>
            <person name="Hori C."/>
            <person name="Igarashi K."/>
            <person name="Jurgens J.A."/>
            <person name="Kallen N."/>
            <person name="Kersten P."/>
            <person name="Kohler A."/>
            <person name="Kuees U."/>
            <person name="Kumar T.K.A."/>
            <person name="Kuo A."/>
            <person name="LaButti K."/>
            <person name="Larrondo L.F."/>
            <person name="Lindquist E."/>
            <person name="Ling A."/>
            <person name="Lombard V."/>
            <person name="Lucas S."/>
            <person name="Lundell T."/>
            <person name="Martin R."/>
            <person name="McLaughlin D.J."/>
            <person name="Morgenstern I."/>
            <person name="Morin E."/>
            <person name="Murat C."/>
            <person name="Nagy L.G."/>
            <person name="Nolan M."/>
            <person name="Ohm R.A."/>
            <person name="Patyshakuliyeva A."/>
            <person name="Rokas A."/>
            <person name="Ruiz-Duenas F.J."/>
            <person name="Sabat G."/>
            <person name="Salamov A."/>
            <person name="Samejima M."/>
            <person name="Schmutz J."/>
            <person name="Slot J.C."/>
            <person name="St John F."/>
            <person name="Stenlid J."/>
            <person name="Sun H."/>
            <person name="Sun S."/>
            <person name="Syed K."/>
            <person name="Tsang A."/>
            <person name="Wiebenga A."/>
            <person name="Young D."/>
            <person name="Pisabarro A."/>
            <person name="Eastwood D.C."/>
            <person name="Martin F."/>
            <person name="Cullen D."/>
            <person name="Grigoriev I.V."/>
            <person name="Hibbett D.S."/>
        </authorList>
    </citation>
    <scope>NUCLEOTIDE SEQUENCE [LARGE SCALE GENOMIC DNA]</scope>
    <source>
        <strain evidence="4 5">MD-104</strain>
    </source>
</reference>
<feature type="transmembrane region" description="Helical" evidence="2">
    <location>
        <begin position="164"/>
        <end position="188"/>
    </location>
</feature>
<feature type="transmembrane region" description="Helical" evidence="2">
    <location>
        <begin position="276"/>
        <end position="297"/>
    </location>
</feature>
<evidence type="ECO:0000313" key="5">
    <source>
        <dbReference type="Proteomes" id="UP000218811"/>
    </source>
</evidence>
<keyword evidence="2" id="KW-0812">Transmembrane</keyword>
<dbReference type="PANTHER" id="PTHR31082:SF4">
    <property type="entry name" value="PHEROMONE-REGULATED MEMBRANE PROTEIN 10"/>
    <property type="match status" value="1"/>
</dbReference>
<comment type="similarity">
    <text evidence="1">Belongs to the ThrE exporter (TC 2.A.79) family.</text>
</comment>
<feature type="transmembrane region" description="Helical" evidence="2">
    <location>
        <begin position="367"/>
        <end position="385"/>
    </location>
</feature>
<accession>A0A2H3JKV8</accession>
<evidence type="ECO:0000256" key="2">
    <source>
        <dbReference type="SAM" id="Phobius"/>
    </source>
</evidence>
<protein>
    <submittedName>
        <fullName evidence="4">DUF1212-domain-containing protein</fullName>
    </submittedName>
</protein>
<sequence length="514" mass="55613">MTGIRKVRADDIHHDEKEKLRLMSYKQRRKYLSRATIEFNVTTIANRQQFIVTLAQSLVTFGAPSHRIESQLLSAGKILDIECEFVHLPTVIICVFNGADQQQETTETHFVNRKGSLNLGALHSVHQVYRSVVHDEISAKEAIRRLHALLEAEPIYGPFSRAAFAFFLAAVICPLAFGGSFLDMWIAAVGALGLFCVQSTLSSKAGTIYANVYDITVTIAISFLARGLSSIRSEIFCYTAISSAGIVGILPGFLILCSSLELGSKNIVCGSVNMVYALIYTLFLGFGLQIGSDLFLLFDQSARTELTTLAVESASAVSITGTFMADAGVSNTLTGSFTYTNSTPVILEHIVEGCYRPPNLPWFVQPFPAWSQFVLVPAFAILLALSNLQPWLTLDFVVMTIISCISYVANKVTNHFIFGHSDIVSSIGAFAVGMLGNLYSRQMGGTAFTVMVPGVLFLVPSGLSQAGGITAQGDGIAIGYAMISVTVGITVGLFLSQALVYMFGTRKNAAIFSF</sequence>
<keyword evidence="5" id="KW-1185">Reference proteome</keyword>
<dbReference type="Pfam" id="PF06738">
    <property type="entry name" value="ThrE"/>
    <property type="match status" value="1"/>
</dbReference>
<proteinExistence type="inferred from homology"/>
<dbReference type="InterPro" id="IPR051361">
    <property type="entry name" value="ThrE/Ser_Exporter"/>
</dbReference>
<evidence type="ECO:0000259" key="3">
    <source>
        <dbReference type="Pfam" id="PF06738"/>
    </source>
</evidence>
<keyword evidence="2" id="KW-0472">Membrane</keyword>
<dbReference type="EMBL" id="KB468135">
    <property type="protein sequence ID" value="PCH42830.1"/>
    <property type="molecule type" value="Genomic_DNA"/>
</dbReference>
<evidence type="ECO:0000313" key="4">
    <source>
        <dbReference type="EMBL" id="PCH42830.1"/>
    </source>
</evidence>
<dbReference type="STRING" id="742152.A0A2H3JKV8"/>
<feature type="transmembrane region" description="Helical" evidence="2">
    <location>
        <begin position="415"/>
        <end position="435"/>
    </location>
</feature>
<feature type="transmembrane region" description="Helical" evidence="2">
    <location>
        <begin position="478"/>
        <end position="503"/>
    </location>
</feature>
<dbReference type="AlphaFoldDB" id="A0A2H3JKV8"/>
<feature type="transmembrane region" description="Helical" evidence="2">
    <location>
        <begin position="447"/>
        <end position="466"/>
    </location>
</feature>
<keyword evidence="2" id="KW-1133">Transmembrane helix</keyword>
<dbReference type="OMA" id="PMTVIMP"/>
<dbReference type="PANTHER" id="PTHR31082">
    <property type="entry name" value="PHEROMONE-REGULATED MEMBRANE PROTEIN 10"/>
    <property type="match status" value="1"/>
</dbReference>
<feature type="domain" description="Threonine/serine exporter-like N-terminal" evidence="3">
    <location>
        <begin position="50"/>
        <end position="293"/>
    </location>
</feature>
<organism evidence="4 5">
    <name type="scientific">Wolfiporia cocos (strain MD-104)</name>
    <name type="common">Brown rot fungus</name>
    <dbReference type="NCBI Taxonomy" id="742152"/>
    <lineage>
        <taxon>Eukaryota</taxon>
        <taxon>Fungi</taxon>
        <taxon>Dikarya</taxon>
        <taxon>Basidiomycota</taxon>
        <taxon>Agaricomycotina</taxon>
        <taxon>Agaricomycetes</taxon>
        <taxon>Polyporales</taxon>
        <taxon>Phaeolaceae</taxon>
        <taxon>Wolfiporia</taxon>
    </lineage>
</organism>
<name>A0A2H3JKV8_WOLCO</name>
<feature type="transmembrane region" description="Helical" evidence="2">
    <location>
        <begin position="235"/>
        <end position="256"/>
    </location>
</feature>
<dbReference type="OrthoDB" id="413008at2759"/>
<evidence type="ECO:0000256" key="1">
    <source>
        <dbReference type="ARBA" id="ARBA00034125"/>
    </source>
</evidence>